<keyword evidence="6" id="KW-1185">Reference proteome</keyword>
<keyword evidence="3" id="KW-0560">Oxidoreductase</keyword>
<dbReference type="RefSeq" id="WP_092419142.1">
    <property type="nucleotide sequence ID" value="NZ_FNCL01000001.1"/>
</dbReference>
<evidence type="ECO:0000259" key="4">
    <source>
        <dbReference type="Pfam" id="PF00724"/>
    </source>
</evidence>
<dbReference type="GO" id="GO:0005829">
    <property type="term" value="C:cytosol"/>
    <property type="evidence" value="ECO:0007669"/>
    <property type="project" value="UniProtKB-ARBA"/>
</dbReference>
<dbReference type="FunFam" id="3.20.20.70:FF:000059">
    <property type="entry name" value="N-ethylmaleimide reductase, FMN-linked"/>
    <property type="match status" value="1"/>
</dbReference>
<accession>A0A1I6QI49</accession>
<dbReference type="Gene3D" id="3.20.20.70">
    <property type="entry name" value="Aldolase class I"/>
    <property type="match status" value="1"/>
</dbReference>
<dbReference type="OrthoDB" id="9784632at2"/>
<evidence type="ECO:0000256" key="2">
    <source>
        <dbReference type="ARBA" id="ARBA00005979"/>
    </source>
</evidence>
<dbReference type="PANTHER" id="PTHR22893">
    <property type="entry name" value="NADH OXIDOREDUCTASE-RELATED"/>
    <property type="match status" value="1"/>
</dbReference>
<dbReference type="STRING" id="311180.SAMN04488050_10289"/>
<dbReference type="Pfam" id="PF00724">
    <property type="entry name" value="Oxidored_FMN"/>
    <property type="match status" value="1"/>
</dbReference>
<dbReference type="GO" id="GO:0016628">
    <property type="term" value="F:oxidoreductase activity, acting on the CH-CH group of donors, NAD or NADP as acceptor"/>
    <property type="evidence" value="ECO:0007669"/>
    <property type="project" value="UniProtKB-ARBA"/>
</dbReference>
<dbReference type="AlphaFoldDB" id="A0A1I6QI49"/>
<dbReference type="CDD" id="cd02933">
    <property type="entry name" value="OYE_like_FMN"/>
    <property type="match status" value="1"/>
</dbReference>
<dbReference type="SUPFAM" id="SSF51395">
    <property type="entry name" value="FMN-linked oxidoreductases"/>
    <property type="match status" value="1"/>
</dbReference>
<organism evidence="5 6">
    <name type="scientific">Alloyangia pacifica</name>
    <dbReference type="NCBI Taxonomy" id="311180"/>
    <lineage>
        <taxon>Bacteria</taxon>
        <taxon>Pseudomonadati</taxon>
        <taxon>Pseudomonadota</taxon>
        <taxon>Alphaproteobacteria</taxon>
        <taxon>Rhodobacterales</taxon>
        <taxon>Roseobacteraceae</taxon>
        <taxon>Alloyangia</taxon>
    </lineage>
</organism>
<dbReference type="InterPro" id="IPR001155">
    <property type="entry name" value="OxRdtase_FMN_N"/>
</dbReference>
<evidence type="ECO:0000313" key="6">
    <source>
        <dbReference type="Proteomes" id="UP000199392"/>
    </source>
</evidence>
<dbReference type="InterPro" id="IPR045247">
    <property type="entry name" value="Oye-like"/>
</dbReference>
<dbReference type="NCBIfam" id="NF007899">
    <property type="entry name" value="PRK10605.1"/>
    <property type="match status" value="1"/>
</dbReference>
<comment type="cofactor">
    <cofactor evidence="1">
        <name>FMN</name>
        <dbReference type="ChEBI" id="CHEBI:58210"/>
    </cofactor>
</comment>
<evidence type="ECO:0000256" key="3">
    <source>
        <dbReference type="ARBA" id="ARBA00023002"/>
    </source>
</evidence>
<dbReference type="PANTHER" id="PTHR22893:SF91">
    <property type="entry name" value="NADPH DEHYDROGENASE 2-RELATED"/>
    <property type="match status" value="1"/>
</dbReference>
<evidence type="ECO:0000256" key="1">
    <source>
        <dbReference type="ARBA" id="ARBA00001917"/>
    </source>
</evidence>
<name>A0A1I6QI49_9RHOB</name>
<dbReference type="InterPro" id="IPR013785">
    <property type="entry name" value="Aldolase_TIM"/>
</dbReference>
<proteinExistence type="inferred from homology"/>
<dbReference type="GO" id="GO:0010181">
    <property type="term" value="F:FMN binding"/>
    <property type="evidence" value="ECO:0007669"/>
    <property type="project" value="InterPro"/>
</dbReference>
<comment type="similarity">
    <text evidence="2">Belongs to the NADH:flavin oxidoreductase/NADH oxidase family.</text>
</comment>
<gene>
    <name evidence="5" type="ORF">SAMN04488050_10289</name>
</gene>
<protein>
    <submittedName>
        <fullName evidence="5">N-ethylmaleimide reductase</fullName>
    </submittedName>
</protein>
<dbReference type="EMBL" id="FOZW01000002">
    <property type="protein sequence ID" value="SFS52131.1"/>
    <property type="molecule type" value="Genomic_DNA"/>
</dbReference>
<evidence type="ECO:0000313" key="5">
    <source>
        <dbReference type="EMBL" id="SFS52131.1"/>
    </source>
</evidence>
<dbReference type="Proteomes" id="UP000199392">
    <property type="component" value="Unassembled WGS sequence"/>
</dbReference>
<feature type="domain" description="NADH:flavin oxidoreductase/NADH oxidase N-terminal" evidence="4">
    <location>
        <begin position="5"/>
        <end position="337"/>
    </location>
</feature>
<reference evidence="6" key="1">
    <citation type="submission" date="2016-10" db="EMBL/GenBank/DDBJ databases">
        <authorList>
            <person name="Varghese N."/>
            <person name="Submissions S."/>
        </authorList>
    </citation>
    <scope>NUCLEOTIDE SEQUENCE [LARGE SCALE GENOMIC DNA]</scope>
    <source>
        <strain evidence="6">DSM 26894</strain>
    </source>
</reference>
<sequence length="363" mass="38862">MTEALFTPFTAGAIEMANRVVMAPLTRNRADNDTAEVNELHVEYYRQRAGAGLIITEASQISPQGKGYIQTPGIYSPGQVDAWKKVTDAVHAKGGKIVIQLWHVGRISHTSLQPGGQAPVAPSAIPAGGKTFTLNGFEETSTPRALETDEIAGIVADYRHAARAAIEAGFDGVEVHGANGYLIDQFLKTGANQREDEYGGSIENRARFLFEVLDAVTDEIGADRTGLRLSPFSPANGISDADPQPLFEYVVGKLNGYKLSYLHVVEGTTGGPRALNEGESLDKLHALYDGVWMGNNGYDREMAIEAVKSGKADLVAFGRPFISNPDLVARLQKAAPLNEGDQGTFYGGGAEGYTDYPTLTEAA</sequence>